<keyword evidence="5" id="KW-0496">Mitochondrion</keyword>
<evidence type="ECO:0000256" key="6">
    <source>
        <dbReference type="SAM" id="MobiDB-lite"/>
    </source>
</evidence>
<dbReference type="GO" id="GO:0033617">
    <property type="term" value="P:mitochondrial respiratory chain complex IV assembly"/>
    <property type="evidence" value="ECO:0007669"/>
    <property type="project" value="TreeGrafter"/>
</dbReference>
<name>S3BT56_OPHP1</name>
<evidence type="ECO:0000256" key="1">
    <source>
        <dbReference type="ARBA" id="ARBA00004370"/>
    </source>
</evidence>
<dbReference type="OMA" id="YLGTWQL"/>
<evidence type="ECO:0000256" key="2">
    <source>
        <dbReference type="ARBA" id="ARBA00022692"/>
    </source>
</evidence>
<keyword evidence="8" id="KW-1185">Reference proteome</keyword>
<dbReference type="InterPro" id="IPR045214">
    <property type="entry name" value="Surf1/Surf4"/>
</dbReference>
<keyword evidence="4 5" id="KW-0472">Membrane</keyword>
<dbReference type="Pfam" id="PF02104">
    <property type="entry name" value="SURF1"/>
    <property type="match status" value="1"/>
</dbReference>
<dbReference type="PANTHER" id="PTHR23427">
    <property type="entry name" value="SURFEIT LOCUS PROTEIN"/>
    <property type="match status" value="1"/>
</dbReference>
<dbReference type="PROSITE" id="PS50895">
    <property type="entry name" value="SURF1"/>
    <property type="match status" value="1"/>
</dbReference>
<dbReference type="EMBL" id="KE148160">
    <property type="protein sequence ID" value="EPE04454.1"/>
    <property type="molecule type" value="Genomic_DNA"/>
</dbReference>
<dbReference type="STRING" id="1262450.S3BT56"/>
<evidence type="ECO:0000256" key="5">
    <source>
        <dbReference type="RuleBase" id="RU363076"/>
    </source>
</evidence>
<comment type="function">
    <text evidence="5">Probably involved in the biogenesis of the COX complex.</text>
</comment>
<dbReference type="VEuPathDB" id="FungiDB:F503_03516"/>
<dbReference type="Proteomes" id="UP000016923">
    <property type="component" value="Unassembled WGS sequence"/>
</dbReference>
<reference evidence="7 8" key="1">
    <citation type="journal article" date="2013" name="BMC Genomics">
        <title>The genome and transcriptome of the pine saprophyte Ophiostoma piceae, and a comparison with the bark beetle-associated pine pathogen Grosmannia clavigera.</title>
        <authorList>
            <person name="Haridas S."/>
            <person name="Wang Y."/>
            <person name="Lim L."/>
            <person name="Massoumi Alamouti S."/>
            <person name="Jackman S."/>
            <person name="Docking R."/>
            <person name="Robertson G."/>
            <person name="Birol I."/>
            <person name="Bohlmann J."/>
            <person name="Breuil C."/>
        </authorList>
    </citation>
    <scope>NUCLEOTIDE SEQUENCE [LARGE SCALE GENOMIC DNA]</scope>
    <source>
        <strain evidence="7 8">UAMH 11346</strain>
    </source>
</reference>
<proteinExistence type="inferred from homology"/>
<comment type="subcellular location">
    <subcellularLocation>
        <location evidence="1">Membrane</location>
    </subcellularLocation>
    <subcellularLocation>
        <location evidence="5">Mitochondrion inner membrane</location>
        <topology evidence="5">Multi-pass membrane protein</topology>
    </subcellularLocation>
</comment>
<dbReference type="AlphaFoldDB" id="S3BT56"/>
<keyword evidence="2 5" id="KW-0812">Transmembrane</keyword>
<dbReference type="GO" id="GO:0005743">
    <property type="term" value="C:mitochondrial inner membrane"/>
    <property type="evidence" value="ECO:0007669"/>
    <property type="project" value="UniProtKB-SubCell"/>
</dbReference>
<feature type="compositionally biased region" description="Low complexity" evidence="6">
    <location>
        <begin position="70"/>
        <end position="81"/>
    </location>
</feature>
<dbReference type="eggNOG" id="KOG1563">
    <property type="taxonomic scope" value="Eukaryota"/>
</dbReference>
<dbReference type="CDD" id="cd06662">
    <property type="entry name" value="SURF1"/>
    <property type="match status" value="1"/>
</dbReference>
<keyword evidence="5" id="KW-0999">Mitochondrion inner membrane</keyword>
<feature type="region of interest" description="Disordered" evidence="6">
    <location>
        <begin position="63"/>
        <end position="111"/>
    </location>
</feature>
<comment type="similarity">
    <text evidence="5">Belongs to the SURF1 family.</text>
</comment>
<gene>
    <name evidence="7" type="ORF">F503_03516</name>
</gene>
<protein>
    <recommendedName>
        <fullName evidence="5">SURF1-like protein</fullName>
    </recommendedName>
</protein>
<dbReference type="PANTHER" id="PTHR23427:SF2">
    <property type="entry name" value="SURFEIT LOCUS PROTEIN 1"/>
    <property type="match status" value="1"/>
</dbReference>
<sequence>MNATIPQRLWQPAVRRLACAGVKVAPAPSTLASTASAGMFRLSLTTSAPLACRQCLREWSSTSRRAIQKPATGSSSFSTTAARRRPRPPPGEPVQPADDPNFTSILDNPPELVRSGRKHGPGIIILALIPIAAFALGTWQVFRLRWKTDLLAKCEDRIVRSPFPLDPENVAAAVAHSRGDTEGNGASDFDYRRIVAFGTFRHEQEMLVGPRIREGAAGYLVITPFEIVSRDGKETATILVNRGWISREQRSQRLRARYAGGLPRGLVRVEGMLRAPWKRNFFTPENRPDKGEFYFPDVNEMAALTNSLPVWVEATMEPDLLQVYDMELKGIPLSKPAEVNLRNNHAQYIFTWYSLSLATSIMLWMVAKKPQADITKRVRLSKNW</sequence>
<evidence type="ECO:0000256" key="4">
    <source>
        <dbReference type="ARBA" id="ARBA00023136"/>
    </source>
</evidence>
<feature type="transmembrane region" description="Helical" evidence="5">
    <location>
        <begin position="123"/>
        <end position="142"/>
    </location>
</feature>
<organism evidence="7 8">
    <name type="scientific">Ophiostoma piceae (strain UAMH 11346)</name>
    <name type="common">Sap stain fungus</name>
    <dbReference type="NCBI Taxonomy" id="1262450"/>
    <lineage>
        <taxon>Eukaryota</taxon>
        <taxon>Fungi</taxon>
        <taxon>Dikarya</taxon>
        <taxon>Ascomycota</taxon>
        <taxon>Pezizomycotina</taxon>
        <taxon>Sordariomycetes</taxon>
        <taxon>Sordariomycetidae</taxon>
        <taxon>Ophiostomatales</taxon>
        <taxon>Ophiostomataceae</taxon>
        <taxon>Ophiostoma</taxon>
    </lineage>
</organism>
<dbReference type="InterPro" id="IPR002994">
    <property type="entry name" value="Surf1/Shy1"/>
</dbReference>
<dbReference type="HOGENOM" id="CLU_047737_3_0_1"/>
<dbReference type="OrthoDB" id="10040024at2759"/>
<feature type="transmembrane region" description="Helical" evidence="5">
    <location>
        <begin position="348"/>
        <end position="367"/>
    </location>
</feature>
<evidence type="ECO:0000313" key="7">
    <source>
        <dbReference type="EMBL" id="EPE04454.1"/>
    </source>
</evidence>
<evidence type="ECO:0000256" key="3">
    <source>
        <dbReference type="ARBA" id="ARBA00022989"/>
    </source>
</evidence>
<accession>S3BT56</accession>
<evidence type="ECO:0000313" key="8">
    <source>
        <dbReference type="Proteomes" id="UP000016923"/>
    </source>
</evidence>
<keyword evidence="3 5" id="KW-1133">Transmembrane helix</keyword>